<feature type="transmembrane region" description="Helical" evidence="5">
    <location>
        <begin position="317"/>
        <end position="336"/>
    </location>
</feature>
<feature type="transmembrane region" description="Helical" evidence="5">
    <location>
        <begin position="210"/>
        <end position="232"/>
    </location>
</feature>
<dbReference type="OrthoDB" id="3357846at2759"/>
<dbReference type="Proteomes" id="UP000664534">
    <property type="component" value="Unassembled WGS sequence"/>
</dbReference>
<keyword evidence="3 5" id="KW-1133">Transmembrane helix</keyword>
<proteinExistence type="predicted"/>
<dbReference type="InterPro" id="IPR011701">
    <property type="entry name" value="MFS"/>
</dbReference>
<evidence type="ECO:0000256" key="4">
    <source>
        <dbReference type="ARBA" id="ARBA00023136"/>
    </source>
</evidence>
<comment type="caution">
    <text evidence="7">The sequence shown here is derived from an EMBL/GenBank/DDBJ whole genome shotgun (WGS) entry which is preliminary data.</text>
</comment>
<dbReference type="EMBL" id="CAJPDT010000045">
    <property type="protein sequence ID" value="CAF9926979.1"/>
    <property type="molecule type" value="Genomic_DNA"/>
</dbReference>
<feature type="transmembrane region" description="Helical" evidence="5">
    <location>
        <begin position="465"/>
        <end position="482"/>
    </location>
</feature>
<dbReference type="InterPro" id="IPR036259">
    <property type="entry name" value="MFS_trans_sf"/>
</dbReference>
<dbReference type="PANTHER" id="PTHR23502:SF23">
    <property type="entry name" value="FLUCONAZOLE RESISTANCE PROTEIN 1"/>
    <property type="match status" value="1"/>
</dbReference>
<evidence type="ECO:0000256" key="3">
    <source>
        <dbReference type="ARBA" id="ARBA00022989"/>
    </source>
</evidence>
<feature type="transmembrane region" description="Helical" evidence="5">
    <location>
        <begin position="81"/>
        <end position="104"/>
    </location>
</feature>
<dbReference type="GO" id="GO:0015244">
    <property type="term" value="F:fluconazole transmembrane transporter activity"/>
    <property type="evidence" value="ECO:0007669"/>
    <property type="project" value="TreeGrafter"/>
</dbReference>
<evidence type="ECO:0000259" key="6">
    <source>
        <dbReference type="PROSITE" id="PS50850"/>
    </source>
</evidence>
<feature type="transmembrane region" description="Helical" evidence="5">
    <location>
        <begin position="356"/>
        <end position="377"/>
    </location>
</feature>
<keyword evidence="4 5" id="KW-0472">Membrane</keyword>
<feature type="transmembrane region" description="Helical" evidence="5">
    <location>
        <begin position="488"/>
        <end position="511"/>
    </location>
</feature>
<dbReference type="Pfam" id="PF07690">
    <property type="entry name" value="MFS_1"/>
    <property type="match status" value="1"/>
</dbReference>
<dbReference type="AlphaFoldDB" id="A0A8H3IUE6"/>
<dbReference type="PROSITE" id="PS50850">
    <property type="entry name" value="MFS"/>
    <property type="match status" value="1"/>
</dbReference>
<keyword evidence="8" id="KW-1185">Reference proteome</keyword>
<gene>
    <name evidence="7" type="ORF">IMSHALPRED_007090</name>
</gene>
<feature type="transmembrane region" description="Helical" evidence="5">
    <location>
        <begin position="150"/>
        <end position="169"/>
    </location>
</feature>
<feature type="domain" description="Major facilitator superfamily (MFS) profile" evidence="6">
    <location>
        <begin position="83"/>
        <end position="515"/>
    </location>
</feature>
<evidence type="ECO:0000313" key="8">
    <source>
        <dbReference type="Proteomes" id="UP000664534"/>
    </source>
</evidence>
<protein>
    <recommendedName>
        <fullName evidence="6">Major facilitator superfamily (MFS) profile domain-containing protein</fullName>
    </recommendedName>
</protein>
<dbReference type="GO" id="GO:1990961">
    <property type="term" value="P:xenobiotic detoxification by transmembrane export across the plasma membrane"/>
    <property type="evidence" value="ECO:0007669"/>
    <property type="project" value="TreeGrafter"/>
</dbReference>
<feature type="transmembrane region" description="Helical" evidence="5">
    <location>
        <begin position="175"/>
        <end position="198"/>
    </location>
</feature>
<dbReference type="PANTHER" id="PTHR23502">
    <property type="entry name" value="MAJOR FACILITATOR SUPERFAMILY"/>
    <property type="match status" value="1"/>
</dbReference>
<accession>A0A8H3IUE6</accession>
<keyword evidence="2 5" id="KW-0812">Transmembrane</keyword>
<dbReference type="FunFam" id="1.20.1250.20:FF:000011">
    <property type="entry name" value="MFS multidrug transporter, putative"/>
    <property type="match status" value="1"/>
</dbReference>
<organism evidence="7 8">
    <name type="scientific">Imshaugia aleurites</name>
    <dbReference type="NCBI Taxonomy" id="172621"/>
    <lineage>
        <taxon>Eukaryota</taxon>
        <taxon>Fungi</taxon>
        <taxon>Dikarya</taxon>
        <taxon>Ascomycota</taxon>
        <taxon>Pezizomycotina</taxon>
        <taxon>Lecanoromycetes</taxon>
        <taxon>OSLEUM clade</taxon>
        <taxon>Lecanoromycetidae</taxon>
        <taxon>Lecanorales</taxon>
        <taxon>Lecanorineae</taxon>
        <taxon>Parmeliaceae</taxon>
        <taxon>Imshaugia</taxon>
    </lineage>
</organism>
<evidence type="ECO:0000313" key="7">
    <source>
        <dbReference type="EMBL" id="CAF9926979.1"/>
    </source>
</evidence>
<evidence type="ECO:0000256" key="1">
    <source>
        <dbReference type="ARBA" id="ARBA00004141"/>
    </source>
</evidence>
<comment type="subcellular location">
    <subcellularLocation>
        <location evidence="1">Membrane</location>
        <topology evidence="1">Multi-pass membrane protein</topology>
    </subcellularLocation>
</comment>
<dbReference type="InterPro" id="IPR020846">
    <property type="entry name" value="MFS_dom"/>
</dbReference>
<evidence type="ECO:0000256" key="5">
    <source>
        <dbReference type="SAM" id="Phobius"/>
    </source>
</evidence>
<dbReference type="SUPFAM" id="SSF103473">
    <property type="entry name" value="MFS general substrate transporter"/>
    <property type="match status" value="1"/>
</dbReference>
<feature type="transmembrane region" description="Helical" evidence="5">
    <location>
        <begin position="119"/>
        <end position="138"/>
    </location>
</feature>
<dbReference type="GO" id="GO:0005886">
    <property type="term" value="C:plasma membrane"/>
    <property type="evidence" value="ECO:0007669"/>
    <property type="project" value="TreeGrafter"/>
</dbReference>
<feature type="transmembrane region" description="Helical" evidence="5">
    <location>
        <begin position="398"/>
        <end position="415"/>
    </location>
</feature>
<feature type="transmembrane region" description="Helical" evidence="5">
    <location>
        <begin position="421"/>
        <end position="445"/>
    </location>
</feature>
<dbReference type="CDD" id="cd17323">
    <property type="entry name" value="MFS_Tpo1_MDR_like"/>
    <property type="match status" value="1"/>
</dbReference>
<dbReference type="Gene3D" id="1.20.1250.20">
    <property type="entry name" value="MFS general substrate transporter like domains"/>
    <property type="match status" value="1"/>
</dbReference>
<feature type="transmembrane region" description="Helical" evidence="5">
    <location>
        <begin position="244"/>
        <end position="261"/>
    </location>
</feature>
<evidence type="ECO:0000256" key="2">
    <source>
        <dbReference type="ARBA" id="ARBA00022692"/>
    </source>
</evidence>
<reference evidence="7" key="1">
    <citation type="submission" date="2021-03" db="EMBL/GenBank/DDBJ databases">
        <authorList>
            <person name="Tagirdzhanova G."/>
        </authorList>
    </citation>
    <scope>NUCLEOTIDE SEQUENCE</scope>
</reference>
<name>A0A8H3IUE6_9LECA</name>
<sequence>MKDLFRETVFGRLVHLASGRRDEELDPSTILRYTLDHSEPSSRSNIGDPQSYVEKGNDKRLVEWAENDPHNARKWSTPKKVFVTFQICLLTTSVYIGSAIYTAGLPGIRQQFHVSDVKALLGVTLFILGYALGPMVWAPMSEIPYLGRNPGYIGTLSAFVILQLGVIYAKNFSMLLAFRFNTGFVGSPVLATGGATIADLFKPSKQVYGIAIWGISAVLGPALGPLTGGFAAESKDWQWPLWELMWLSGSCLVFLLFFLPETSSSNILYRRAAHIRTVTGNADIKCEPELEAEGMSTQDILLMVFIRPFTLTVKEPICFALNLYIALAYGLLYLWFESFPIVFGSIYHFSPSLEGLAFLGFLIGAFVVLPHFFYYSYTFVEPQFNTNGELRPQIRLKPAMIGAFFLPVCLFWFGWTSRAEIHWIVLVIGTSLFSIGSFLLFMAVLGYLGDAYPKYVASVYASNDLVRSGFGAAFPLFANAMYSKLGVAWASSLLGFLAVAFIPIPFVLCFYGKRIRLSSKIARHDL</sequence>